<reference evidence="3 4" key="1">
    <citation type="submission" date="2018-07" db="EMBL/GenBank/DDBJ databases">
        <title>Dyadobacter roseus sp. nov., isolated from rose rhizosphere soil.</title>
        <authorList>
            <person name="Chen L."/>
        </authorList>
    </citation>
    <scope>NUCLEOTIDE SEQUENCE [LARGE SCALE GENOMIC DNA]</scope>
    <source>
        <strain evidence="3 4">RS19</strain>
    </source>
</reference>
<dbReference type="InterPro" id="IPR001789">
    <property type="entry name" value="Sig_transdc_resp-reg_receiver"/>
</dbReference>
<dbReference type="PANTHER" id="PTHR44520:SF2">
    <property type="entry name" value="RESPONSE REGULATOR RCP1"/>
    <property type="match status" value="1"/>
</dbReference>
<dbReference type="Gene3D" id="3.40.50.2300">
    <property type="match status" value="1"/>
</dbReference>
<dbReference type="AlphaFoldDB" id="A0A3D8YGV0"/>
<dbReference type="InterPro" id="IPR052893">
    <property type="entry name" value="TCS_response_regulator"/>
</dbReference>
<feature type="modified residue" description="4-aspartylphosphate" evidence="1">
    <location>
        <position position="66"/>
    </location>
</feature>
<dbReference type="PANTHER" id="PTHR44520">
    <property type="entry name" value="RESPONSE REGULATOR RCP1-RELATED"/>
    <property type="match status" value="1"/>
</dbReference>
<name>A0A3D8YGV0_9BACT</name>
<dbReference type="SUPFAM" id="SSF52172">
    <property type="entry name" value="CheY-like"/>
    <property type="match status" value="1"/>
</dbReference>
<proteinExistence type="predicted"/>
<dbReference type="Proteomes" id="UP000256373">
    <property type="component" value="Unassembled WGS sequence"/>
</dbReference>
<protein>
    <submittedName>
        <fullName evidence="3">Response regulator</fullName>
    </submittedName>
</protein>
<accession>A0A3D8YGV0</accession>
<feature type="domain" description="Response regulatory" evidence="2">
    <location>
        <begin position="14"/>
        <end position="131"/>
    </location>
</feature>
<comment type="caution">
    <text evidence="3">The sequence shown here is derived from an EMBL/GenBank/DDBJ whole genome shotgun (WGS) entry which is preliminary data.</text>
</comment>
<keyword evidence="1" id="KW-0597">Phosphoprotein</keyword>
<dbReference type="PROSITE" id="PS50110">
    <property type="entry name" value="RESPONSE_REGULATORY"/>
    <property type="match status" value="1"/>
</dbReference>
<dbReference type="EMBL" id="QNUL01000001">
    <property type="protein sequence ID" value="REA64014.1"/>
    <property type="molecule type" value="Genomic_DNA"/>
</dbReference>
<dbReference type="OrthoDB" id="7631574at2"/>
<sequence length="147" mass="16792">MDIFSQSFSLQTLTILLVDDDKDDILVFTEAISDFQITIDLKLAYNGLDAISLLTQIQDVDIIFLDINMHLMNGFECLAEIRKQRWTLPVVMLSSSNMDHYVSQSRTLGANGFITKPASLTEYQQTVKNVLSTDWAKKESEFYLDVR</sequence>
<evidence type="ECO:0000256" key="1">
    <source>
        <dbReference type="PROSITE-ProRule" id="PRU00169"/>
    </source>
</evidence>
<dbReference type="SMART" id="SM00448">
    <property type="entry name" value="REC"/>
    <property type="match status" value="1"/>
</dbReference>
<dbReference type="Pfam" id="PF00072">
    <property type="entry name" value="Response_reg"/>
    <property type="match status" value="1"/>
</dbReference>
<organism evidence="3 4">
    <name type="scientific">Dyadobacter luteus</name>
    <dbReference type="NCBI Taxonomy" id="2259619"/>
    <lineage>
        <taxon>Bacteria</taxon>
        <taxon>Pseudomonadati</taxon>
        <taxon>Bacteroidota</taxon>
        <taxon>Cytophagia</taxon>
        <taxon>Cytophagales</taxon>
        <taxon>Spirosomataceae</taxon>
        <taxon>Dyadobacter</taxon>
    </lineage>
</organism>
<evidence type="ECO:0000259" key="2">
    <source>
        <dbReference type="PROSITE" id="PS50110"/>
    </source>
</evidence>
<dbReference type="InterPro" id="IPR011006">
    <property type="entry name" value="CheY-like_superfamily"/>
</dbReference>
<gene>
    <name evidence="3" type="ORF">DSL64_00125</name>
</gene>
<keyword evidence="4" id="KW-1185">Reference proteome</keyword>
<evidence type="ECO:0000313" key="4">
    <source>
        <dbReference type="Proteomes" id="UP000256373"/>
    </source>
</evidence>
<evidence type="ECO:0000313" key="3">
    <source>
        <dbReference type="EMBL" id="REA64014.1"/>
    </source>
</evidence>
<dbReference type="GO" id="GO:0000160">
    <property type="term" value="P:phosphorelay signal transduction system"/>
    <property type="evidence" value="ECO:0007669"/>
    <property type="project" value="InterPro"/>
</dbReference>
<dbReference type="RefSeq" id="WP_115828623.1">
    <property type="nucleotide sequence ID" value="NZ_QNUL01000001.1"/>
</dbReference>